<dbReference type="InterPro" id="IPR006153">
    <property type="entry name" value="Cation/H_exchanger_TM"/>
</dbReference>
<dbReference type="PANTHER" id="PTHR32507:SF8">
    <property type="entry name" value="CNH1P"/>
    <property type="match status" value="1"/>
</dbReference>
<dbReference type="EMBL" id="JAYFSI010000011">
    <property type="protein sequence ID" value="MEA5365255.1"/>
    <property type="molecule type" value="Genomic_DNA"/>
</dbReference>
<keyword evidence="4 9" id="KW-0812">Transmembrane</keyword>
<evidence type="ECO:0000256" key="8">
    <source>
        <dbReference type="SAM" id="MobiDB-lite"/>
    </source>
</evidence>
<evidence type="ECO:0000256" key="7">
    <source>
        <dbReference type="ARBA" id="ARBA00023136"/>
    </source>
</evidence>
<accession>A0ABU5RHD3</accession>
<keyword evidence="6" id="KW-0406">Ion transport</keyword>
<feature type="transmembrane region" description="Helical" evidence="9">
    <location>
        <begin position="294"/>
        <end position="312"/>
    </location>
</feature>
<evidence type="ECO:0000313" key="12">
    <source>
        <dbReference type="Proteomes" id="UP001304298"/>
    </source>
</evidence>
<reference evidence="11 12" key="1">
    <citation type="submission" date="2023-12" db="EMBL/GenBank/DDBJ databases">
        <title>Amycolatopsis sp. V23-08.</title>
        <authorList>
            <person name="Somphong A."/>
        </authorList>
    </citation>
    <scope>NUCLEOTIDE SEQUENCE [LARGE SCALE GENOMIC DNA]</scope>
    <source>
        <strain evidence="11 12">V23-08</strain>
    </source>
</reference>
<keyword evidence="3" id="KW-0050">Antiport</keyword>
<evidence type="ECO:0000256" key="3">
    <source>
        <dbReference type="ARBA" id="ARBA00022449"/>
    </source>
</evidence>
<keyword evidence="2" id="KW-0813">Transport</keyword>
<gene>
    <name evidence="11" type="ORF">VA596_37400</name>
</gene>
<comment type="caution">
    <text evidence="11">The sequence shown here is derived from an EMBL/GenBank/DDBJ whole genome shotgun (WGS) entry which is preliminary data.</text>
</comment>
<comment type="subcellular location">
    <subcellularLocation>
        <location evidence="1">Cell membrane</location>
        <topology evidence="1">Multi-pass membrane protein</topology>
    </subcellularLocation>
</comment>
<organism evidence="11 12">
    <name type="scientific">Amycolatopsis heterodermiae</name>
    <dbReference type="NCBI Taxonomy" id="3110235"/>
    <lineage>
        <taxon>Bacteria</taxon>
        <taxon>Bacillati</taxon>
        <taxon>Actinomycetota</taxon>
        <taxon>Actinomycetes</taxon>
        <taxon>Pseudonocardiales</taxon>
        <taxon>Pseudonocardiaceae</taxon>
        <taxon>Amycolatopsis</taxon>
    </lineage>
</organism>
<keyword evidence="5 9" id="KW-1133">Transmembrane helix</keyword>
<feature type="transmembrane region" description="Helical" evidence="9">
    <location>
        <begin position="66"/>
        <end position="83"/>
    </location>
</feature>
<feature type="transmembrane region" description="Helical" evidence="9">
    <location>
        <begin position="95"/>
        <end position="118"/>
    </location>
</feature>
<keyword evidence="7 9" id="KW-0472">Membrane</keyword>
<name>A0ABU5RHD3_9PSEU</name>
<dbReference type="PANTHER" id="PTHR32507">
    <property type="entry name" value="NA(+)/H(+) ANTIPORTER 1"/>
    <property type="match status" value="1"/>
</dbReference>
<feature type="transmembrane region" description="Helical" evidence="9">
    <location>
        <begin position="351"/>
        <end position="368"/>
    </location>
</feature>
<evidence type="ECO:0000256" key="5">
    <source>
        <dbReference type="ARBA" id="ARBA00022989"/>
    </source>
</evidence>
<feature type="transmembrane region" description="Helical" evidence="9">
    <location>
        <begin position="380"/>
        <end position="400"/>
    </location>
</feature>
<evidence type="ECO:0000259" key="10">
    <source>
        <dbReference type="Pfam" id="PF00999"/>
    </source>
</evidence>
<evidence type="ECO:0000256" key="9">
    <source>
        <dbReference type="SAM" id="Phobius"/>
    </source>
</evidence>
<protein>
    <submittedName>
        <fullName evidence="11">Cation:proton antiporter</fullName>
    </submittedName>
</protein>
<dbReference type="Pfam" id="PF00999">
    <property type="entry name" value="Na_H_Exchanger"/>
    <property type="match status" value="1"/>
</dbReference>
<feature type="domain" description="Cation/H+ exchanger transmembrane" evidence="10">
    <location>
        <begin position="25"/>
        <end position="403"/>
    </location>
</feature>
<feature type="transmembrane region" description="Helical" evidence="9">
    <location>
        <begin position="256"/>
        <end position="273"/>
    </location>
</feature>
<evidence type="ECO:0000256" key="2">
    <source>
        <dbReference type="ARBA" id="ARBA00022448"/>
    </source>
</evidence>
<feature type="region of interest" description="Disordered" evidence="8">
    <location>
        <begin position="415"/>
        <end position="438"/>
    </location>
</feature>
<evidence type="ECO:0000256" key="4">
    <source>
        <dbReference type="ARBA" id="ARBA00022692"/>
    </source>
</evidence>
<evidence type="ECO:0000256" key="6">
    <source>
        <dbReference type="ARBA" id="ARBA00023065"/>
    </source>
</evidence>
<evidence type="ECO:0000256" key="1">
    <source>
        <dbReference type="ARBA" id="ARBA00004651"/>
    </source>
</evidence>
<feature type="transmembrane region" description="Helical" evidence="9">
    <location>
        <begin position="201"/>
        <end position="221"/>
    </location>
</feature>
<dbReference type="RefSeq" id="WP_323333628.1">
    <property type="nucleotide sequence ID" value="NZ_JAYFSI010000011.1"/>
</dbReference>
<feature type="transmembrane region" description="Helical" evidence="9">
    <location>
        <begin position="318"/>
        <end position="339"/>
    </location>
</feature>
<sequence>MLTVLFGVAGLLALAAAVLPKLVAERPFSTPLIMLIAGVGLGLLPLPEPYGNGWADPAAHLTGVESFAQLGILVSLAGAGLSVDRPFGLRRWASAWRLLGITMPVMIAVVALLGWWWLALTPAVAILLGAVLAPTDPVLAGEVGVPSPDAHPEQARDNEIRSTLTIEAGLNDGLTMPFVLLALALAGERPELDVRWVLVDLLLPVLIGVLAGLGAGRLLGWAMFRTSSSRFRLADYADGLVLVALAFLPYAVAELVHGNGFVAVFVAAVAVRTEERSHDYHEVLHSFGRQLERLFVAIALLGLGLALGDGLLRGFSVVELLVAGVAVLVVRPVIGWLSLLGSSAGPHASGAIAFFGVRGIGTIFYLAYALDRFPVPGQDVLWRVGALAVALSVLVHGVLAEPAIRRIEALGGHLPTSGDPGGLTGVRRDPAARKPGAG</sequence>
<proteinExistence type="predicted"/>
<dbReference type="Proteomes" id="UP001304298">
    <property type="component" value="Unassembled WGS sequence"/>
</dbReference>
<keyword evidence="12" id="KW-1185">Reference proteome</keyword>
<evidence type="ECO:0000313" key="11">
    <source>
        <dbReference type="EMBL" id="MEA5365255.1"/>
    </source>
</evidence>